<keyword evidence="7" id="KW-1185">Reference proteome</keyword>
<dbReference type="PANTHER" id="PTHR23426">
    <property type="entry name" value="FERREDOXIN/ADRENODOXIN"/>
    <property type="match status" value="1"/>
</dbReference>
<dbReference type="InterPro" id="IPR036010">
    <property type="entry name" value="2Fe-2S_ferredoxin-like_sf"/>
</dbReference>
<dbReference type="Proteomes" id="UP001206925">
    <property type="component" value="Unassembled WGS sequence"/>
</dbReference>
<dbReference type="GO" id="GO:0009055">
    <property type="term" value="F:electron transfer activity"/>
    <property type="evidence" value="ECO:0007669"/>
    <property type="project" value="TreeGrafter"/>
</dbReference>
<evidence type="ECO:0000313" key="7">
    <source>
        <dbReference type="Proteomes" id="UP001206925"/>
    </source>
</evidence>
<dbReference type="PANTHER" id="PTHR23426:SF27">
    <property type="entry name" value="PHOTOSYNTHETIC NDH SUBUNIT OF SUBCOMPLEX B 3, CHLOROPLASTIC"/>
    <property type="match status" value="1"/>
</dbReference>
<dbReference type="InterPro" id="IPR012675">
    <property type="entry name" value="Beta-grasp_dom_sf"/>
</dbReference>
<dbReference type="Gene3D" id="3.10.20.30">
    <property type="match status" value="1"/>
</dbReference>
<keyword evidence="2" id="KW-0479">Metal-binding</keyword>
<dbReference type="InterPro" id="IPR001041">
    <property type="entry name" value="2Fe-2S_ferredoxin-type"/>
</dbReference>
<protein>
    <recommendedName>
        <fullName evidence="5">2Fe-2S ferredoxin-type domain-containing protein</fullName>
    </recommendedName>
</protein>
<dbReference type="GO" id="GO:0051537">
    <property type="term" value="F:2 iron, 2 sulfur cluster binding"/>
    <property type="evidence" value="ECO:0007669"/>
    <property type="project" value="UniProtKB-KW"/>
</dbReference>
<reference evidence="6" key="1">
    <citation type="submission" date="2022-06" db="EMBL/GenBank/DDBJ databases">
        <title>Uncovering the hologenomic basis of an extraordinary plant invasion.</title>
        <authorList>
            <person name="Bieker V.C."/>
            <person name="Martin M.D."/>
            <person name="Gilbert T."/>
            <person name="Hodgins K."/>
            <person name="Battlay P."/>
            <person name="Petersen B."/>
            <person name="Wilson J."/>
        </authorList>
    </citation>
    <scope>NUCLEOTIDE SEQUENCE</scope>
    <source>
        <strain evidence="6">AA19_3_7</strain>
        <tissue evidence="6">Leaf</tissue>
    </source>
</reference>
<keyword evidence="3" id="KW-0408">Iron</keyword>
<comment type="caution">
    <text evidence="6">The sequence shown here is derived from an EMBL/GenBank/DDBJ whole genome shotgun (WGS) entry which is preliminary data.</text>
</comment>
<dbReference type="EMBL" id="JAMZMK010009883">
    <property type="protein sequence ID" value="KAI7733914.1"/>
    <property type="molecule type" value="Genomic_DNA"/>
</dbReference>
<dbReference type="AlphaFoldDB" id="A0AAD5GA26"/>
<evidence type="ECO:0000256" key="1">
    <source>
        <dbReference type="ARBA" id="ARBA00022714"/>
    </source>
</evidence>
<feature type="non-terminal residue" evidence="6">
    <location>
        <position position="221"/>
    </location>
</feature>
<keyword evidence="4" id="KW-0411">Iron-sulfur</keyword>
<evidence type="ECO:0000313" key="6">
    <source>
        <dbReference type="EMBL" id="KAI7733914.1"/>
    </source>
</evidence>
<feature type="domain" description="2Fe-2S ferredoxin-type" evidence="5">
    <location>
        <begin position="6"/>
        <end position="51"/>
    </location>
</feature>
<sequence>SRPVLNCAGGGTCATCMVEIIEGKELLSLRTDKEKLKRKPKKWRLACQTTVGKPDSTGLVVIQQLPEWKGHEWTLGKLLSTAAATAVESTVVAPMVESAAVAAAEVEATVVNSNGTEKGQIIATPVAGRNGQPKQATEGAKATIDCRCVENWCINNEGHAEGNIASTTLAKERLLQLHRLKCVLIVHSLLFILIHSFGEFNWEKVKLGPENDQRGIDENAV</sequence>
<gene>
    <name evidence="6" type="ORF">M8C21_002394</name>
</gene>
<keyword evidence="1" id="KW-0001">2Fe-2S</keyword>
<dbReference type="SUPFAM" id="SSF54292">
    <property type="entry name" value="2Fe-2S ferredoxin-like"/>
    <property type="match status" value="1"/>
</dbReference>
<dbReference type="GO" id="GO:0140647">
    <property type="term" value="P:P450-containing electron transport chain"/>
    <property type="evidence" value="ECO:0007669"/>
    <property type="project" value="InterPro"/>
</dbReference>
<feature type="non-terminal residue" evidence="6">
    <location>
        <position position="1"/>
    </location>
</feature>
<organism evidence="6 7">
    <name type="scientific">Ambrosia artemisiifolia</name>
    <name type="common">Common ragweed</name>
    <dbReference type="NCBI Taxonomy" id="4212"/>
    <lineage>
        <taxon>Eukaryota</taxon>
        <taxon>Viridiplantae</taxon>
        <taxon>Streptophyta</taxon>
        <taxon>Embryophyta</taxon>
        <taxon>Tracheophyta</taxon>
        <taxon>Spermatophyta</taxon>
        <taxon>Magnoliopsida</taxon>
        <taxon>eudicotyledons</taxon>
        <taxon>Gunneridae</taxon>
        <taxon>Pentapetalae</taxon>
        <taxon>asterids</taxon>
        <taxon>campanulids</taxon>
        <taxon>Asterales</taxon>
        <taxon>Asteraceae</taxon>
        <taxon>Asteroideae</taxon>
        <taxon>Heliantheae alliance</taxon>
        <taxon>Heliantheae</taxon>
        <taxon>Ambrosia</taxon>
    </lineage>
</organism>
<accession>A0AAD5GA26</accession>
<dbReference type="GO" id="GO:0046872">
    <property type="term" value="F:metal ion binding"/>
    <property type="evidence" value="ECO:0007669"/>
    <property type="project" value="UniProtKB-KW"/>
</dbReference>
<proteinExistence type="predicted"/>
<dbReference type="CDD" id="cd00207">
    <property type="entry name" value="fer2"/>
    <property type="match status" value="1"/>
</dbReference>
<dbReference type="Pfam" id="PF00111">
    <property type="entry name" value="Fer2"/>
    <property type="match status" value="1"/>
</dbReference>
<dbReference type="GO" id="GO:0009535">
    <property type="term" value="C:chloroplast thylakoid membrane"/>
    <property type="evidence" value="ECO:0007669"/>
    <property type="project" value="TreeGrafter"/>
</dbReference>
<evidence type="ECO:0000256" key="3">
    <source>
        <dbReference type="ARBA" id="ARBA00023004"/>
    </source>
</evidence>
<evidence type="ECO:0000256" key="2">
    <source>
        <dbReference type="ARBA" id="ARBA00022723"/>
    </source>
</evidence>
<evidence type="ECO:0000259" key="5">
    <source>
        <dbReference type="Pfam" id="PF00111"/>
    </source>
</evidence>
<name>A0AAD5GA26_AMBAR</name>
<dbReference type="InterPro" id="IPR001055">
    <property type="entry name" value="Adrenodoxin-like"/>
</dbReference>
<evidence type="ECO:0000256" key="4">
    <source>
        <dbReference type="ARBA" id="ARBA00023014"/>
    </source>
</evidence>